<dbReference type="Proteomes" id="UP000008311">
    <property type="component" value="Unassembled WGS sequence"/>
</dbReference>
<dbReference type="InParanoid" id="B9SR78"/>
<dbReference type="AlphaFoldDB" id="B9SR78"/>
<organism evidence="2 3">
    <name type="scientific">Ricinus communis</name>
    <name type="common">Castor bean</name>
    <dbReference type="NCBI Taxonomy" id="3988"/>
    <lineage>
        <taxon>Eukaryota</taxon>
        <taxon>Viridiplantae</taxon>
        <taxon>Streptophyta</taxon>
        <taxon>Embryophyta</taxon>
        <taxon>Tracheophyta</taxon>
        <taxon>Spermatophyta</taxon>
        <taxon>Magnoliopsida</taxon>
        <taxon>eudicotyledons</taxon>
        <taxon>Gunneridae</taxon>
        <taxon>Pentapetalae</taxon>
        <taxon>rosids</taxon>
        <taxon>fabids</taxon>
        <taxon>Malpighiales</taxon>
        <taxon>Euphorbiaceae</taxon>
        <taxon>Acalyphoideae</taxon>
        <taxon>Acalypheae</taxon>
        <taxon>Ricinus</taxon>
    </lineage>
</organism>
<feature type="region of interest" description="Disordered" evidence="1">
    <location>
        <begin position="32"/>
        <end position="54"/>
    </location>
</feature>
<reference evidence="3" key="1">
    <citation type="journal article" date="2010" name="Nat. Biotechnol.">
        <title>Draft genome sequence of the oilseed species Ricinus communis.</title>
        <authorList>
            <person name="Chan A.P."/>
            <person name="Crabtree J."/>
            <person name="Zhao Q."/>
            <person name="Lorenzi H."/>
            <person name="Orvis J."/>
            <person name="Puiu D."/>
            <person name="Melake-Berhan A."/>
            <person name="Jones K.M."/>
            <person name="Redman J."/>
            <person name="Chen G."/>
            <person name="Cahoon E.B."/>
            <person name="Gedil M."/>
            <person name="Stanke M."/>
            <person name="Haas B.J."/>
            <person name="Wortman J.R."/>
            <person name="Fraser-Liggett C.M."/>
            <person name="Ravel J."/>
            <person name="Rabinowicz P.D."/>
        </authorList>
    </citation>
    <scope>NUCLEOTIDE SEQUENCE [LARGE SCALE GENOMIC DNA]</scope>
    <source>
        <strain evidence="3">cv. Hale</strain>
    </source>
</reference>
<proteinExistence type="predicted"/>
<evidence type="ECO:0000256" key="1">
    <source>
        <dbReference type="SAM" id="MobiDB-lite"/>
    </source>
</evidence>
<evidence type="ECO:0000313" key="2">
    <source>
        <dbReference type="EMBL" id="EEF33866.1"/>
    </source>
</evidence>
<sequence length="54" mass="5807">MNKTGCYLLELLNMLITVSKSYKKGNETVLVHGSTFGSSKKGKNKNKGKGNAST</sequence>
<dbReference type="EMBL" id="EQ974095">
    <property type="protein sequence ID" value="EEF33866.1"/>
    <property type="molecule type" value="Genomic_DNA"/>
</dbReference>
<keyword evidence="3" id="KW-1185">Reference proteome</keyword>
<protein>
    <submittedName>
        <fullName evidence="2">Uncharacterized protein</fullName>
    </submittedName>
</protein>
<accession>B9SR78</accession>
<evidence type="ECO:0000313" key="3">
    <source>
        <dbReference type="Proteomes" id="UP000008311"/>
    </source>
</evidence>
<gene>
    <name evidence="2" type="ORF">RCOM_0111400</name>
</gene>
<name>B9SR78_RICCO</name>